<evidence type="ECO:0000313" key="1">
    <source>
        <dbReference type="EMBL" id="MPC56304.1"/>
    </source>
</evidence>
<keyword evidence="2" id="KW-1185">Reference proteome</keyword>
<reference evidence="1 2" key="1">
    <citation type="submission" date="2019-05" db="EMBL/GenBank/DDBJ databases">
        <title>Another draft genome of Portunus trituberculatus and its Hox gene families provides insights of decapod evolution.</title>
        <authorList>
            <person name="Jeong J.-H."/>
            <person name="Song I."/>
            <person name="Kim S."/>
            <person name="Choi T."/>
            <person name="Kim D."/>
            <person name="Ryu S."/>
            <person name="Kim W."/>
        </authorList>
    </citation>
    <scope>NUCLEOTIDE SEQUENCE [LARGE SCALE GENOMIC DNA]</scope>
    <source>
        <tissue evidence="1">Muscle</tissue>
    </source>
</reference>
<sequence>MNLSVATVMPTSITLTLSPKLSPQSDGSEERHTYAGLPHWKNASYLRVIPTNKWIKLNEMLEETDLNLR</sequence>
<dbReference type="EMBL" id="VSRR010013842">
    <property type="protein sequence ID" value="MPC56304.1"/>
    <property type="molecule type" value="Genomic_DNA"/>
</dbReference>
<protein>
    <submittedName>
        <fullName evidence="1">Uncharacterized protein</fullName>
    </submittedName>
</protein>
<dbReference type="AlphaFoldDB" id="A0A5B7GIF7"/>
<dbReference type="Proteomes" id="UP000324222">
    <property type="component" value="Unassembled WGS sequence"/>
</dbReference>
<accession>A0A5B7GIF7</accession>
<comment type="caution">
    <text evidence="1">The sequence shown here is derived from an EMBL/GenBank/DDBJ whole genome shotgun (WGS) entry which is preliminary data.</text>
</comment>
<gene>
    <name evidence="1" type="ORF">E2C01_050257</name>
</gene>
<name>A0A5B7GIF7_PORTR</name>
<organism evidence="1 2">
    <name type="scientific">Portunus trituberculatus</name>
    <name type="common">Swimming crab</name>
    <name type="synonym">Neptunus trituberculatus</name>
    <dbReference type="NCBI Taxonomy" id="210409"/>
    <lineage>
        <taxon>Eukaryota</taxon>
        <taxon>Metazoa</taxon>
        <taxon>Ecdysozoa</taxon>
        <taxon>Arthropoda</taxon>
        <taxon>Crustacea</taxon>
        <taxon>Multicrustacea</taxon>
        <taxon>Malacostraca</taxon>
        <taxon>Eumalacostraca</taxon>
        <taxon>Eucarida</taxon>
        <taxon>Decapoda</taxon>
        <taxon>Pleocyemata</taxon>
        <taxon>Brachyura</taxon>
        <taxon>Eubrachyura</taxon>
        <taxon>Portunoidea</taxon>
        <taxon>Portunidae</taxon>
        <taxon>Portuninae</taxon>
        <taxon>Portunus</taxon>
    </lineage>
</organism>
<evidence type="ECO:0000313" key="2">
    <source>
        <dbReference type="Proteomes" id="UP000324222"/>
    </source>
</evidence>
<proteinExistence type="predicted"/>